<accession>A0A6G1GEJ7</accession>
<feature type="domain" description="MOSC" evidence="1">
    <location>
        <begin position="164"/>
        <end position="323"/>
    </location>
</feature>
<organism evidence="2">
    <name type="scientific">Eremomyces bilateralis CBS 781.70</name>
    <dbReference type="NCBI Taxonomy" id="1392243"/>
    <lineage>
        <taxon>Eukaryota</taxon>
        <taxon>Fungi</taxon>
        <taxon>Dikarya</taxon>
        <taxon>Ascomycota</taxon>
        <taxon>Pezizomycotina</taxon>
        <taxon>Dothideomycetes</taxon>
        <taxon>Dothideomycetes incertae sedis</taxon>
        <taxon>Eremomycetales</taxon>
        <taxon>Eremomycetaceae</taxon>
        <taxon>Eremomyces</taxon>
    </lineage>
</organism>
<dbReference type="RefSeq" id="XP_033537921.1">
    <property type="nucleotide sequence ID" value="XM_033677323.1"/>
</dbReference>
<protein>
    <recommendedName>
        <fullName evidence="1">MOSC domain-containing protein</fullName>
    </recommendedName>
</protein>
<dbReference type="GO" id="GO:0003824">
    <property type="term" value="F:catalytic activity"/>
    <property type="evidence" value="ECO:0007669"/>
    <property type="project" value="InterPro"/>
</dbReference>
<keyword evidence="3" id="KW-1185">Reference proteome</keyword>
<dbReference type="GO" id="GO:0030151">
    <property type="term" value="F:molybdenum ion binding"/>
    <property type="evidence" value="ECO:0007669"/>
    <property type="project" value="InterPro"/>
</dbReference>
<name>A0A6G1GEJ7_9PEZI</name>
<dbReference type="SUPFAM" id="SSF50800">
    <property type="entry name" value="PK beta-barrel domain-like"/>
    <property type="match status" value="1"/>
</dbReference>
<dbReference type="Proteomes" id="UP000504638">
    <property type="component" value="Unplaced"/>
</dbReference>
<gene>
    <name evidence="2 4" type="ORF">P152DRAFT_428252</name>
</gene>
<evidence type="ECO:0000313" key="3">
    <source>
        <dbReference type="Proteomes" id="UP000504638"/>
    </source>
</evidence>
<evidence type="ECO:0000259" key="1">
    <source>
        <dbReference type="PROSITE" id="PS51340"/>
    </source>
</evidence>
<dbReference type="InterPro" id="IPR005302">
    <property type="entry name" value="MoCF_Sase_C"/>
</dbReference>
<dbReference type="GeneID" id="54417893"/>
<reference evidence="4" key="3">
    <citation type="submission" date="2025-04" db="UniProtKB">
        <authorList>
            <consortium name="RefSeq"/>
        </authorList>
    </citation>
    <scope>IDENTIFICATION</scope>
    <source>
        <strain evidence="4">CBS 781.70</strain>
    </source>
</reference>
<dbReference type="SUPFAM" id="SSF141673">
    <property type="entry name" value="MOSC N-terminal domain-like"/>
    <property type="match status" value="1"/>
</dbReference>
<reference evidence="2 4" key="1">
    <citation type="submission" date="2020-01" db="EMBL/GenBank/DDBJ databases">
        <authorList>
            <consortium name="DOE Joint Genome Institute"/>
            <person name="Haridas S."/>
            <person name="Albert R."/>
            <person name="Binder M."/>
            <person name="Bloem J."/>
            <person name="Labutti K."/>
            <person name="Salamov A."/>
            <person name="Andreopoulos B."/>
            <person name="Baker S.E."/>
            <person name="Barry K."/>
            <person name="Bills G."/>
            <person name="Bluhm B.H."/>
            <person name="Cannon C."/>
            <person name="Castanera R."/>
            <person name="Culley D.E."/>
            <person name="Daum C."/>
            <person name="Ezra D."/>
            <person name="Gonzalez J.B."/>
            <person name="Henrissat B."/>
            <person name="Kuo A."/>
            <person name="Liang C."/>
            <person name="Lipzen A."/>
            <person name="Lutzoni F."/>
            <person name="Magnuson J."/>
            <person name="Mondo S."/>
            <person name="Nolan M."/>
            <person name="Ohm R."/>
            <person name="Pangilinan J."/>
            <person name="Park H.-J."/>
            <person name="Ramirez L."/>
            <person name="Alfaro M."/>
            <person name="Sun H."/>
            <person name="Tritt A."/>
            <person name="Yoshinaga Y."/>
            <person name="Zwiers L.-H."/>
            <person name="Turgeon B.G."/>
            <person name="Goodwin S.B."/>
            <person name="Spatafora J.W."/>
            <person name="Crous P.W."/>
            <person name="Grigoriev I.V."/>
        </authorList>
    </citation>
    <scope>NUCLEOTIDE SEQUENCE</scope>
    <source>
        <strain evidence="2 4">CBS 781.70</strain>
    </source>
</reference>
<dbReference type="GO" id="GO:0030170">
    <property type="term" value="F:pyridoxal phosphate binding"/>
    <property type="evidence" value="ECO:0007669"/>
    <property type="project" value="InterPro"/>
</dbReference>
<dbReference type="PANTHER" id="PTHR14237:SF34">
    <property type="entry name" value="MOSC DOMAIN PROTEIN (AFU_ORTHOLOGUE AFUA_2G07820)"/>
    <property type="match status" value="1"/>
</dbReference>
<proteinExistence type="predicted"/>
<dbReference type="OrthoDB" id="17255at2759"/>
<dbReference type="Pfam" id="PF03473">
    <property type="entry name" value="MOSC"/>
    <property type="match status" value="1"/>
</dbReference>
<evidence type="ECO:0000313" key="2">
    <source>
        <dbReference type="EMBL" id="KAF1816290.1"/>
    </source>
</evidence>
<dbReference type="Pfam" id="PF03476">
    <property type="entry name" value="MOSC_N"/>
    <property type="match status" value="1"/>
</dbReference>
<dbReference type="AlphaFoldDB" id="A0A6G1GEJ7"/>
<dbReference type="PROSITE" id="PS51340">
    <property type="entry name" value="MOSC"/>
    <property type="match status" value="1"/>
</dbReference>
<evidence type="ECO:0000313" key="4">
    <source>
        <dbReference type="RefSeq" id="XP_033537921.1"/>
    </source>
</evidence>
<sequence length="340" mass="37512">MRIKSLYLYPIKSLRGISIDEALATRLGFPHDRSFMLLKVISGVDGAADSTKTMHVPHFPEMSLFITSLEATGDGTTEIVVDYRPPGKSSKQLRVPLEPDVSELGSLHVRMWNTSTPAYNMGETFNSWFGECFGFPVIFAYIGDNSRDVLMKTSNPDAPKSWLSRVTSAVGITGEPVEKLTFQDCASYLVVSDTSVQNVSQRLPDGVVMDETKFRPNIVIEGAPEPFEEDFWGEITVSGDSSTTSAATAVVRLPQNCVRCKSLNIDYGTGKMGTGEEGQVLKKLQKDRRVDGSKKYSPVFGRYGYLERNSGGIIKVGDEVSVTLRNQTRTGMDWPMAEFT</sequence>
<dbReference type="InterPro" id="IPR005303">
    <property type="entry name" value="MOCOS_middle"/>
</dbReference>
<dbReference type="EMBL" id="ML975150">
    <property type="protein sequence ID" value="KAF1816290.1"/>
    <property type="molecule type" value="Genomic_DNA"/>
</dbReference>
<dbReference type="InterPro" id="IPR011037">
    <property type="entry name" value="Pyrv_Knase-like_insert_dom_sf"/>
</dbReference>
<reference evidence="4" key="2">
    <citation type="submission" date="2020-04" db="EMBL/GenBank/DDBJ databases">
        <authorList>
            <consortium name="NCBI Genome Project"/>
        </authorList>
    </citation>
    <scope>NUCLEOTIDE SEQUENCE</scope>
    <source>
        <strain evidence="4">CBS 781.70</strain>
    </source>
</reference>
<dbReference type="PANTHER" id="PTHR14237">
    <property type="entry name" value="MOLYBDOPTERIN COFACTOR SULFURASE MOSC"/>
    <property type="match status" value="1"/>
</dbReference>